<reference evidence="1 2" key="1">
    <citation type="submission" date="2020-03" db="EMBL/GenBank/DDBJ databases">
        <title>Soil Listeria distribution.</title>
        <authorList>
            <person name="Liao J."/>
            <person name="Wiedmann M."/>
        </authorList>
    </citation>
    <scope>NUCLEOTIDE SEQUENCE [LARGE SCALE GENOMIC DNA]</scope>
    <source>
        <strain evidence="1 2">FSL L7-1829</strain>
    </source>
</reference>
<proteinExistence type="predicted"/>
<evidence type="ECO:0000313" key="2">
    <source>
        <dbReference type="Proteomes" id="UP000522007"/>
    </source>
</evidence>
<comment type="caution">
    <text evidence="1">The sequence shown here is derived from an EMBL/GenBank/DDBJ whole genome shotgun (WGS) entry which is preliminary data.</text>
</comment>
<accession>A0A7X0T5V4</accession>
<sequence>MNTNTIKDLIISIEQRPKMFLRNKTIDALSDFLNGYSMGSREKIMKGYSIDFWFFHEYIKDYYNYSSSTSGWTNMILEHCCDDQEKAFHVFFQRYHEFMEISVESVFKANLDKSNSVFHFDMAKGKNLIANLDLQQLEPVYKNPKSYIVLQLSLDNGFILLIESDYLFYQKRKLFKNLSEINHEILNLFGTAQQLKPISIEALNNIEIC</sequence>
<organism evidence="1 2">
    <name type="scientific">Listeria welshimeri</name>
    <dbReference type="NCBI Taxonomy" id="1643"/>
    <lineage>
        <taxon>Bacteria</taxon>
        <taxon>Bacillati</taxon>
        <taxon>Bacillota</taxon>
        <taxon>Bacilli</taxon>
        <taxon>Bacillales</taxon>
        <taxon>Listeriaceae</taxon>
        <taxon>Listeria</taxon>
    </lineage>
</organism>
<dbReference type="AlphaFoldDB" id="A0A7X0T5V4"/>
<gene>
    <name evidence="1" type="ORF">HB853_09375</name>
</gene>
<name>A0A7X0T5V4_LISWE</name>
<dbReference type="Proteomes" id="UP000522007">
    <property type="component" value="Unassembled WGS sequence"/>
</dbReference>
<protein>
    <submittedName>
        <fullName evidence="1">Uncharacterized protein</fullName>
    </submittedName>
</protein>
<evidence type="ECO:0000313" key="1">
    <source>
        <dbReference type="EMBL" id="MBC1323155.1"/>
    </source>
</evidence>
<dbReference type="EMBL" id="JAAROP010000009">
    <property type="protein sequence ID" value="MBC1323155.1"/>
    <property type="molecule type" value="Genomic_DNA"/>
</dbReference>